<accession>A0A8R7PL97</accession>
<dbReference type="Proteomes" id="UP000015106">
    <property type="component" value="Chromosome 2"/>
</dbReference>
<dbReference type="EnsemblPlants" id="TuG1812G0200005741.01.T01">
    <property type="protein sequence ID" value="TuG1812G0200005741.01.T01.cds456992"/>
    <property type="gene ID" value="TuG1812G0200005741.01"/>
</dbReference>
<reference evidence="4" key="1">
    <citation type="journal article" date="2013" name="Nature">
        <title>Draft genome of the wheat A-genome progenitor Triticum urartu.</title>
        <authorList>
            <person name="Ling H.Q."/>
            <person name="Zhao S."/>
            <person name="Liu D."/>
            <person name="Wang J."/>
            <person name="Sun H."/>
            <person name="Zhang C."/>
            <person name="Fan H."/>
            <person name="Li D."/>
            <person name="Dong L."/>
            <person name="Tao Y."/>
            <person name="Gao C."/>
            <person name="Wu H."/>
            <person name="Li Y."/>
            <person name="Cui Y."/>
            <person name="Guo X."/>
            <person name="Zheng S."/>
            <person name="Wang B."/>
            <person name="Yu K."/>
            <person name="Liang Q."/>
            <person name="Yang W."/>
            <person name="Lou X."/>
            <person name="Chen J."/>
            <person name="Feng M."/>
            <person name="Jian J."/>
            <person name="Zhang X."/>
            <person name="Luo G."/>
            <person name="Jiang Y."/>
            <person name="Liu J."/>
            <person name="Wang Z."/>
            <person name="Sha Y."/>
            <person name="Zhang B."/>
            <person name="Wu H."/>
            <person name="Tang D."/>
            <person name="Shen Q."/>
            <person name="Xue P."/>
            <person name="Zou S."/>
            <person name="Wang X."/>
            <person name="Liu X."/>
            <person name="Wang F."/>
            <person name="Yang Y."/>
            <person name="An X."/>
            <person name="Dong Z."/>
            <person name="Zhang K."/>
            <person name="Zhang X."/>
            <person name="Luo M.C."/>
            <person name="Dvorak J."/>
            <person name="Tong Y."/>
            <person name="Wang J."/>
            <person name="Yang H."/>
            <person name="Li Z."/>
            <person name="Wang D."/>
            <person name="Zhang A."/>
            <person name="Wang J."/>
        </authorList>
    </citation>
    <scope>NUCLEOTIDE SEQUENCE</scope>
    <source>
        <strain evidence="4">cv. G1812</strain>
    </source>
</reference>
<dbReference type="PROSITE" id="PS00028">
    <property type="entry name" value="ZINC_FINGER_C2H2_1"/>
    <property type="match status" value="1"/>
</dbReference>
<dbReference type="InterPro" id="IPR013087">
    <property type="entry name" value="Znf_C2H2_type"/>
</dbReference>
<protein>
    <recommendedName>
        <fullName evidence="2">C2H2-type domain-containing protein</fullName>
    </recommendedName>
</protein>
<name>A0A8R7PL97_TRIUA</name>
<reference evidence="3" key="2">
    <citation type="submission" date="2018-03" db="EMBL/GenBank/DDBJ databases">
        <title>The Triticum urartu genome reveals the dynamic nature of wheat genome evolution.</title>
        <authorList>
            <person name="Ling H."/>
            <person name="Ma B."/>
            <person name="Shi X."/>
            <person name="Liu H."/>
            <person name="Dong L."/>
            <person name="Sun H."/>
            <person name="Cao Y."/>
            <person name="Gao Q."/>
            <person name="Zheng S."/>
            <person name="Li Y."/>
            <person name="Yu Y."/>
            <person name="Du H."/>
            <person name="Qi M."/>
            <person name="Li Y."/>
            <person name="Yu H."/>
            <person name="Cui Y."/>
            <person name="Wang N."/>
            <person name="Chen C."/>
            <person name="Wu H."/>
            <person name="Zhao Y."/>
            <person name="Zhang J."/>
            <person name="Li Y."/>
            <person name="Zhou W."/>
            <person name="Zhang B."/>
            <person name="Hu W."/>
            <person name="Eijk M."/>
            <person name="Tang J."/>
            <person name="Witsenboer H."/>
            <person name="Zhao S."/>
            <person name="Li Z."/>
            <person name="Zhang A."/>
            <person name="Wang D."/>
            <person name="Liang C."/>
        </authorList>
    </citation>
    <scope>NUCLEOTIDE SEQUENCE [LARGE SCALE GENOMIC DNA]</scope>
    <source>
        <strain evidence="3">cv. G1812</strain>
    </source>
</reference>
<dbReference type="Gramene" id="TuG1812G0200005741.01.T01">
    <property type="protein sequence ID" value="TuG1812G0200005741.01.T01.cds456992"/>
    <property type="gene ID" value="TuG1812G0200005741.01"/>
</dbReference>
<proteinExistence type="predicted"/>
<feature type="region of interest" description="Disordered" evidence="1">
    <location>
        <begin position="131"/>
        <end position="184"/>
    </location>
</feature>
<feature type="domain" description="C2H2-type" evidence="2">
    <location>
        <begin position="111"/>
        <end position="133"/>
    </location>
</feature>
<evidence type="ECO:0000313" key="3">
    <source>
        <dbReference type="EnsemblPlants" id="TuG1812G0200005741.01.T01.cds456992"/>
    </source>
</evidence>
<sequence>MPELRPFLIPSWPTALLSHGSCAAAAPALCSPDGHSATAAAGRRGCQILPPLPVSSAGPLTVSCNSSCCDAFTLCARSLQPMAAPASVRDRRAPPLSRPPVRQASPASAFCCSLCPSSFGRHCPADGHVHPLHPEDRQAHCGPATPVRRRTPRSSSTSSRSELPRRAIARASSPLDPAGSNTRPAPLCFERKLKGLYVNSKHFLTY</sequence>
<evidence type="ECO:0000313" key="4">
    <source>
        <dbReference type="Proteomes" id="UP000015106"/>
    </source>
</evidence>
<evidence type="ECO:0000256" key="1">
    <source>
        <dbReference type="SAM" id="MobiDB-lite"/>
    </source>
</evidence>
<organism evidence="3 4">
    <name type="scientific">Triticum urartu</name>
    <name type="common">Red wild einkorn</name>
    <name type="synonym">Crithodium urartu</name>
    <dbReference type="NCBI Taxonomy" id="4572"/>
    <lineage>
        <taxon>Eukaryota</taxon>
        <taxon>Viridiplantae</taxon>
        <taxon>Streptophyta</taxon>
        <taxon>Embryophyta</taxon>
        <taxon>Tracheophyta</taxon>
        <taxon>Spermatophyta</taxon>
        <taxon>Magnoliopsida</taxon>
        <taxon>Liliopsida</taxon>
        <taxon>Poales</taxon>
        <taxon>Poaceae</taxon>
        <taxon>BOP clade</taxon>
        <taxon>Pooideae</taxon>
        <taxon>Triticodae</taxon>
        <taxon>Triticeae</taxon>
        <taxon>Triticinae</taxon>
        <taxon>Triticum</taxon>
    </lineage>
</organism>
<dbReference type="AlphaFoldDB" id="A0A8R7PL97"/>
<reference evidence="3" key="3">
    <citation type="submission" date="2022-06" db="UniProtKB">
        <authorList>
            <consortium name="EnsemblPlants"/>
        </authorList>
    </citation>
    <scope>IDENTIFICATION</scope>
</reference>
<evidence type="ECO:0000259" key="2">
    <source>
        <dbReference type="PROSITE" id="PS00028"/>
    </source>
</evidence>
<keyword evidence="4" id="KW-1185">Reference proteome</keyword>